<comment type="caution">
    <text evidence="2">The sequence shown here is derived from an EMBL/GenBank/DDBJ whole genome shotgun (WGS) entry which is preliminary data.</text>
</comment>
<dbReference type="EMBL" id="JAACNO010002742">
    <property type="protein sequence ID" value="KAF4131261.1"/>
    <property type="molecule type" value="Genomic_DNA"/>
</dbReference>
<evidence type="ECO:0000256" key="1">
    <source>
        <dbReference type="SAM" id="MobiDB-lite"/>
    </source>
</evidence>
<dbReference type="AlphaFoldDB" id="A0A8S9TRJ2"/>
<organism evidence="2 3">
    <name type="scientific">Phytophthora infestans</name>
    <name type="common">Potato late blight agent</name>
    <name type="synonym">Botrytis infestans</name>
    <dbReference type="NCBI Taxonomy" id="4787"/>
    <lineage>
        <taxon>Eukaryota</taxon>
        <taxon>Sar</taxon>
        <taxon>Stramenopiles</taxon>
        <taxon>Oomycota</taxon>
        <taxon>Peronosporomycetes</taxon>
        <taxon>Peronosporales</taxon>
        <taxon>Peronosporaceae</taxon>
        <taxon>Phytophthora</taxon>
    </lineage>
</organism>
<dbReference type="InterPro" id="IPR027417">
    <property type="entry name" value="P-loop_NTPase"/>
</dbReference>
<gene>
    <name evidence="2" type="ORF">GN958_ATG19516</name>
</gene>
<name>A0A8S9TRJ2_PHYIN</name>
<evidence type="ECO:0008006" key="4">
    <source>
        <dbReference type="Google" id="ProtNLM"/>
    </source>
</evidence>
<evidence type="ECO:0000313" key="2">
    <source>
        <dbReference type="EMBL" id="KAF4131261.1"/>
    </source>
</evidence>
<feature type="region of interest" description="Disordered" evidence="1">
    <location>
        <begin position="598"/>
        <end position="618"/>
    </location>
</feature>
<sequence>MDRERIERDITELSHRLDTRTGSPNAADVDKCLDLLDEVDAYLTHSVFGSDRDVDPEPNIVALGTTGAGKSTVVSFLFGERIFVRHASRYSRVLVAIPALDGVEIRSGSVSASLLPIVNHVSMQDEDVAVWDMPGYRDTRGPFVKLVVHFIFQWMLKADKPLKFILVSPPLHERPQIVMLQDMINSSLIRRDNAIIVYTKCGPEFDPNSTSDLKIVESKLDIRSYALPAPAPGDFDGHDYSQQYCGRKCEILQTLRGLHASKVEHDEKLPDAAKLLLKLLTESCVHFVQEELSARFLENYNWESYKATFEEISNTLEALKCPDKIPLSTLVSILSRVAPADYDNDPALCRAKHRLSVVETLHGAKEKLLELRNAVKAYRSTHEMHDSLVISAFQLRLSEELETINEFVRKHKAEYVLAKREVIPIVTLIGYASLDIDVNIQMWVEIAFISPTIVVTTSRAMDLSAKCQAKSATRINDDVGRHGAHGEPGLPGGDLTVVCKKLQDDLHVLQSTVSNGQRGGDAQNGGDGADGADSSFCVATFEEMIHCEIEHGLLNRDYSAPAGLEGGLQLVEHKRNDSPLSGRVYGTPGVANVVVKKDSESGKPRIQAGDGGRGGAGGQGGKLFIMQANQNVWEGVGLMGRQGCNGKPGKASHDGYGSPSFTATIQQWYCRGGWFGNNFADPEIDIQVEELRAEEQPKVVHGGVPEGNGILAEADDDSPFNFVMDEYRHYHSKLADAFSQCDFSDFEID</sequence>
<evidence type="ECO:0000313" key="3">
    <source>
        <dbReference type="Proteomes" id="UP000704712"/>
    </source>
</evidence>
<protein>
    <recommendedName>
        <fullName evidence="4">G domain-containing protein</fullName>
    </recommendedName>
</protein>
<reference evidence="2" key="1">
    <citation type="submission" date="2020-03" db="EMBL/GenBank/DDBJ databases">
        <title>Hybrid Assembly of Korean Phytophthora infestans isolates.</title>
        <authorList>
            <person name="Prokchorchik M."/>
            <person name="Lee Y."/>
            <person name="Seo J."/>
            <person name="Cho J.-H."/>
            <person name="Park Y.-E."/>
            <person name="Jang D.-C."/>
            <person name="Im J.-S."/>
            <person name="Choi J.-G."/>
            <person name="Park H.-J."/>
            <person name="Lee G.-B."/>
            <person name="Lee Y.-G."/>
            <person name="Hong S.-Y."/>
            <person name="Cho K."/>
            <person name="Sohn K.H."/>
        </authorList>
    </citation>
    <scope>NUCLEOTIDE SEQUENCE</scope>
    <source>
        <strain evidence="2">KR_2_A2</strain>
    </source>
</reference>
<dbReference type="SUPFAM" id="SSF52540">
    <property type="entry name" value="P-loop containing nucleoside triphosphate hydrolases"/>
    <property type="match status" value="1"/>
</dbReference>
<accession>A0A8S9TRJ2</accession>
<dbReference type="Gene3D" id="3.40.50.300">
    <property type="entry name" value="P-loop containing nucleotide triphosphate hydrolases"/>
    <property type="match status" value="1"/>
</dbReference>
<proteinExistence type="predicted"/>
<feature type="compositionally biased region" description="Gly residues" evidence="1">
    <location>
        <begin position="609"/>
        <end position="618"/>
    </location>
</feature>
<dbReference type="Proteomes" id="UP000704712">
    <property type="component" value="Unassembled WGS sequence"/>
</dbReference>